<proteinExistence type="predicted"/>
<gene>
    <name evidence="1" type="ORF">IEZ26_06690</name>
</gene>
<accession>A0ABR8N833</accession>
<reference evidence="1 2" key="1">
    <citation type="submission" date="2020-09" db="EMBL/GenBank/DDBJ databases">
        <title>novel species in genus Nocardioides.</title>
        <authorList>
            <person name="Zhang G."/>
        </authorList>
    </citation>
    <scope>NUCLEOTIDE SEQUENCE [LARGE SCALE GENOMIC DNA]</scope>
    <source>
        <strain evidence="1 2">KCTC 39551</strain>
    </source>
</reference>
<dbReference type="EMBL" id="JACXYZ010000001">
    <property type="protein sequence ID" value="MBD3924303.1"/>
    <property type="molecule type" value="Genomic_DNA"/>
</dbReference>
<evidence type="ECO:0000313" key="2">
    <source>
        <dbReference type="Proteomes" id="UP000618818"/>
    </source>
</evidence>
<dbReference type="RefSeq" id="WP_191194085.1">
    <property type="nucleotide sequence ID" value="NZ_JACXYZ010000001.1"/>
</dbReference>
<comment type="caution">
    <text evidence="1">The sequence shown here is derived from an EMBL/GenBank/DDBJ whole genome shotgun (WGS) entry which is preliminary data.</text>
</comment>
<sequence length="116" mass="12738">MDEPDPSLLTLLDRVSEHTDVTYGDLAMFGASMLSTISTIAINGWSSPGSSLDYTGQVSDPHTMLVRDFVAWTSHRNKLADGCEERLRSYVEESGWTLHVLNQVATLLSPPSPMPD</sequence>
<name>A0ABR8N833_9ACTN</name>
<keyword evidence="2" id="KW-1185">Reference proteome</keyword>
<protein>
    <submittedName>
        <fullName evidence="1">Uncharacterized protein</fullName>
    </submittedName>
</protein>
<dbReference type="Proteomes" id="UP000618818">
    <property type="component" value="Unassembled WGS sequence"/>
</dbReference>
<organism evidence="1 2">
    <name type="scientific">Nocardioides cavernae</name>
    <dbReference type="NCBI Taxonomy" id="1921566"/>
    <lineage>
        <taxon>Bacteria</taxon>
        <taxon>Bacillati</taxon>
        <taxon>Actinomycetota</taxon>
        <taxon>Actinomycetes</taxon>
        <taxon>Propionibacteriales</taxon>
        <taxon>Nocardioidaceae</taxon>
        <taxon>Nocardioides</taxon>
    </lineage>
</organism>
<evidence type="ECO:0000313" key="1">
    <source>
        <dbReference type="EMBL" id="MBD3924303.1"/>
    </source>
</evidence>